<evidence type="ECO:0000313" key="1">
    <source>
        <dbReference type="Proteomes" id="UP000515121"/>
    </source>
</evidence>
<organism evidence="1 2">
    <name type="scientific">Durio zibethinus</name>
    <name type="common">Durian</name>
    <dbReference type="NCBI Taxonomy" id="66656"/>
    <lineage>
        <taxon>Eukaryota</taxon>
        <taxon>Viridiplantae</taxon>
        <taxon>Streptophyta</taxon>
        <taxon>Embryophyta</taxon>
        <taxon>Tracheophyta</taxon>
        <taxon>Spermatophyta</taxon>
        <taxon>Magnoliopsida</taxon>
        <taxon>eudicotyledons</taxon>
        <taxon>Gunneridae</taxon>
        <taxon>Pentapetalae</taxon>
        <taxon>rosids</taxon>
        <taxon>malvids</taxon>
        <taxon>Malvales</taxon>
        <taxon>Malvaceae</taxon>
        <taxon>Helicteroideae</taxon>
        <taxon>Durio</taxon>
    </lineage>
</organism>
<name>A0A6P6ABG0_DURZI</name>
<gene>
    <name evidence="2" type="primary">LOC111308014</name>
</gene>
<dbReference type="GeneID" id="111308014"/>
<dbReference type="RefSeq" id="XP_022762116.1">
    <property type="nucleotide sequence ID" value="XM_022906381.1"/>
</dbReference>
<dbReference type="Proteomes" id="UP000515121">
    <property type="component" value="Unplaced"/>
</dbReference>
<proteinExistence type="predicted"/>
<dbReference type="KEGG" id="dzi:111308014"/>
<evidence type="ECO:0000313" key="2">
    <source>
        <dbReference type="RefSeq" id="XP_022762116.1"/>
    </source>
</evidence>
<accession>A0A6P6ABG0</accession>
<reference evidence="2" key="1">
    <citation type="submission" date="2025-08" db="UniProtKB">
        <authorList>
            <consortium name="RefSeq"/>
        </authorList>
    </citation>
    <scope>IDENTIFICATION</scope>
    <source>
        <tissue evidence="2">Fruit stalk</tissue>
    </source>
</reference>
<sequence length="109" mass="12627">MYRQFKWHPCPNVSNGHPHQPWRNTGKCLLFISQFLAGTTTRARHQSLIVTRANRCEPKLTVVLKVVHRPVSPFFRFHVKGDHQTHIPCWPWTSIARLEVDPQGPGRSP</sequence>
<keyword evidence="1" id="KW-1185">Reference proteome</keyword>
<protein>
    <submittedName>
        <fullName evidence="2">Uncharacterized protein LOC111308014</fullName>
    </submittedName>
</protein>
<dbReference type="AlphaFoldDB" id="A0A6P6ABG0"/>